<evidence type="ECO:0000313" key="2">
    <source>
        <dbReference type="EMBL" id="GGE73601.1"/>
    </source>
</evidence>
<comment type="caution">
    <text evidence="2">The sequence shown here is derived from an EMBL/GenBank/DDBJ whole genome shotgun (WGS) entry which is preliminary data.</text>
</comment>
<accession>A0A917AVE2</accession>
<protein>
    <submittedName>
        <fullName evidence="2">Uncharacterized protein</fullName>
    </submittedName>
</protein>
<keyword evidence="1" id="KW-0175">Coiled coil</keyword>
<gene>
    <name evidence="2" type="ORF">GCM10011401_21010</name>
</gene>
<reference evidence="2" key="2">
    <citation type="submission" date="2020-09" db="EMBL/GenBank/DDBJ databases">
        <authorList>
            <person name="Sun Q."/>
            <person name="Zhou Y."/>
        </authorList>
    </citation>
    <scope>NUCLEOTIDE SEQUENCE</scope>
    <source>
        <strain evidence="2">CGMCC 1.15388</strain>
    </source>
</reference>
<sequence length="123" mass="14521">MELQERLHQALQARLNRLRTSLQAVQEKIDQHLFNSEQVTCAQDYAQGREAEGAAPETIDAELRDRGLPSLQRLGLWTLTRMVGWWWLHNRRRRIQRRISRMDLLVEELARRASRAELRTAHA</sequence>
<feature type="coiled-coil region" evidence="1">
    <location>
        <begin position="1"/>
        <end position="28"/>
    </location>
</feature>
<keyword evidence="3" id="KW-1185">Reference proteome</keyword>
<organism evidence="2 3">
    <name type="scientific">Nesterenkonia cremea</name>
    <dbReference type="NCBI Taxonomy" id="1882340"/>
    <lineage>
        <taxon>Bacteria</taxon>
        <taxon>Bacillati</taxon>
        <taxon>Actinomycetota</taxon>
        <taxon>Actinomycetes</taxon>
        <taxon>Micrococcales</taxon>
        <taxon>Micrococcaceae</taxon>
        <taxon>Nesterenkonia</taxon>
    </lineage>
</organism>
<dbReference type="EMBL" id="BMIS01000009">
    <property type="protein sequence ID" value="GGE73601.1"/>
    <property type="molecule type" value="Genomic_DNA"/>
</dbReference>
<name>A0A917AVE2_9MICC</name>
<proteinExistence type="predicted"/>
<dbReference type="RefSeq" id="WP_188685472.1">
    <property type="nucleotide sequence ID" value="NZ_BMIS01000009.1"/>
</dbReference>
<reference evidence="2" key="1">
    <citation type="journal article" date="2014" name="Int. J. Syst. Evol. Microbiol.">
        <title>Complete genome sequence of Corynebacterium casei LMG S-19264T (=DSM 44701T), isolated from a smear-ripened cheese.</title>
        <authorList>
            <consortium name="US DOE Joint Genome Institute (JGI-PGF)"/>
            <person name="Walter F."/>
            <person name="Albersmeier A."/>
            <person name="Kalinowski J."/>
            <person name="Ruckert C."/>
        </authorList>
    </citation>
    <scope>NUCLEOTIDE SEQUENCE</scope>
    <source>
        <strain evidence="2">CGMCC 1.15388</strain>
    </source>
</reference>
<dbReference type="Proteomes" id="UP000633136">
    <property type="component" value="Unassembled WGS sequence"/>
</dbReference>
<evidence type="ECO:0000256" key="1">
    <source>
        <dbReference type="SAM" id="Coils"/>
    </source>
</evidence>
<dbReference type="AlphaFoldDB" id="A0A917AVE2"/>
<evidence type="ECO:0000313" key="3">
    <source>
        <dbReference type="Proteomes" id="UP000633136"/>
    </source>
</evidence>